<proteinExistence type="predicted"/>
<dbReference type="VEuPathDB" id="FungiDB:BD410DRAFT_895066"/>
<evidence type="ECO:0000256" key="3">
    <source>
        <dbReference type="ARBA" id="ARBA00022692"/>
    </source>
</evidence>
<keyword evidence="12" id="KW-0675">Receptor</keyword>
<dbReference type="GO" id="GO:0010008">
    <property type="term" value="C:endosome membrane"/>
    <property type="evidence" value="ECO:0007669"/>
    <property type="project" value="UniProtKB-SubCell"/>
</dbReference>
<dbReference type="STRING" id="50990.A0A4Y7QG75"/>
<keyword evidence="4 10" id="KW-0732">Signal</keyword>
<dbReference type="GO" id="GO:0007034">
    <property type="term" value="P:vacuolar transport"/>
    <property type="evidence" value="ECO:0007669"/>
    <property type="project" value="TreeGrafter"/>
</dbReference>
<dbReference type="InterPro" id="IPR000479">
    <property type="entry name" value="CIMR_rpt"/>
</dbReference>
<evidence type="ECO:0000256" key="10">
    <source>
        <dbReference type="SAM" id="SignalP"/>
    </source>
</evidence>
<feature type="region of interest" description="Disordered" evidence="8">
    <location>
        <begin position="285"/>
        <end position="307"/>
    </location>
</feature>
<keyword evidence="7" id="KW-1015">Disulfide bond</keyword>
<dbReference type="PROSITE" id="PS51914">
    <property type="entry name" value="MRH"/>
    <property type="match status" value="1"/>
</dbReference>
<dbReference type="OrthoDB" id="4504960at2759"/>
<dbReference type="InterPro" id="IPR009011">
    <property type="entry name" value="Man6P_isomerase_rcpt-bd_dom_sf"/>
</dbReference>
<dbReference type="EMBL" id="ML170161">
    <property type="protein sequence ID" value="TDL26346.1"/>
    <property type="molecule type" value="Genomic_DNA"/>
</dbReference>
<feature type="signal peptide" evidence="10">
    <location>
        <begin position="1"/>
        <end position="21"/>
    </location>
</feature>
<dbReference type="Gene3D" id="2.70.130.10">
    <property type="entry name" value="Mannose-6-phosphate receptor binding domain"/>
    <property type="match status" value="1"/>
</dbReference>
<keyword evidence="13" id="KW-1185">Reference proteome</keyword>
<dbReference type="AlphaFoldDB" id="A0A4Y7QG75"/>
<protein>
    <submittedName>
        <fullName evidence="12">Mannose 6-phosphate receptor domain-containing protein</fullName>
    </submittedName>
</protein>
<accession>A0A4Y7QG75</accession>
<evidence type="ECO:0000259" key="11">
    <source>
        <dbReference type="PROSITE" id="PS51914"/>
    </source>
</evidence>
<evidence type="ECO:0000256" key="1">
    <source>
        <dbReference type="ARBA" id="ARBA00004308"/>
    </source>
</evidence>
<feature type="transmembrane region" description="Helical" evidence="9">
    <location>
        <begin position="173"/>
        <end position="200"/>
    </location>
</feature>
<sequence>MRSARYALAIALGLSVSAALAEDKPCTGRGEGKFFDLNPLRSKKDYTFKSPSGREFVLNVCQSVSHETWNLKVDKPEDVAGFTRGERGDLSIGDVNTTVLVRDGSPVLLLADGSPCPKSSSMKASSAIRFICDTAVSGNGQPQFIAQLPPDEEDACSFFIEWRSQYACPTSAWSSFAVVSIVFLSVFLFLALVAVCSYYARRRGMDFSISGLYEAISYYIHDCFTWITHRDPWGSGGISRGLGGWPGRRRDGFERLPRTREEEESIIHSQDGRFSLDEEDEAYEHRTANGDGRSLPQGMDGSGVIRL</sequence>
<organism evidence="12 13">
    <name type="scientific">Rickenella mellea</name>
    <dbReference type="NCBI Taxonomy" id="50990"/>
    <lineage>
        <taxon>Eukaryota</taxon>
        <taxon>Fungi</taxon>
        <taxon>Dikarya</taxon>
        <taxon>Basidiomycota</taxon>
        <taxon>Agaricomycotina</taxon>
        <taxon>Agaricomycetes</taxon>
        <taxon>Hymenochaetales</taxon>
        <taxon>Rickenellaceae</taxon>
        <taxon>Rickenella</taxon>
    </lineage>
</organism>
<keyword evidence="3 9" id="KW-0812">Transmembrane</keyword>
<gene>
    <name evidence="12" type="ORF">BD410DRAFT_895066</name>
</gene>
<dbReference type="GO" id="GO:0000139">
    <property type="term" value="C:Golgi membrane"/>
    <property type="evidence" value="ECO:0007669"/>
    <property type="project" value="UniProtKB-SubCell"/>
</dbReference>
<dbReference type="PANTHER" id="PTHR15071">
    <property type="entry name" value="MANNOSE-6-PHOSPHATE RECEPTOR FAMILY MEMBER"/>
    <property type="match status" value="1"/>
</dbReference>
<evidence type="ECO:0000256" key="9">
    <source>
        <dbReference type="SAM" id="Phobius"/>
    </source>
</evidence>
<dbReference type="SUPFAM" id="SSF50911">
    <property type="entry name" value="Mannose 6-phosphate receptor domain"/>
    <property type="match status" value="1"/>
</dbReference>
<evidence type="ECO:0000313" key="13">
    <source>
        <dbReference type="Proteomes" id="UP000294933"/>
    </source>
</evidence>
<feature type="domain" description="MRH" evidence="11">
    <location>
        <begin position="24"/>
        <end position="170"/>
    </location>
</feature>
<feature type="chain" id="PRO_5021191251" evidence="10">
    <location>
        <begin position="22"/>
        <end position="307"/>
    </location>
</feature>
<evidence type="ECO:0000256" key="4">
    <source>
        <dbReference type="ARBA" id="ARBA00022729"/>
    </source>
</evidence>
<keyword evidence="2" id="KW-0813">Transport</keyword>
<evidence type="ECO:0000256" key="6">
    <source>
        <dbReference type="ARBA" id="ARBA00023136"/>
    </source>
</evidence>
<evidence type="ECO:0000256" key="7">
    <source>
        <dbReference type="ARBA" id="ARBA00023157"/>
    </source>
</evidence>
<dbReference type="GO" id="GO:0005537">
    <property type="term" value="F:D-mannose binding"/>
    <property type="evidence" value="ECO:0007669"/>
    <property type="project" value="InterPro"/>
</dbReference>
<dbReference type="Pfam" id="PF00878">
    <property type="entry name" value="CIMR"/>
    <property type="match status" value="1"/>
</dbReference>
<reference evidence="12 13" key="1">
    <citation type="submission" date="2018-06" db="EMBL/GenBank/DDBJ databases">
        <title>A transcriptomic atlas of mushroom development highlights an independent origin of complex multicellularity.</title>
        <authorList>
            <consortium name="DOE Joint Genome Institute"/>
            <person name="Krizsan K."/>
            <person name="Almasi E."/>
            <person name="Merenyi Z."/>
            <person name="Sahu N."/>
            <person name="Viragh M."/>
            <person name="Koszo T."/>
            <person name="Mondo S."/>
            <person name="Kiss B."/>
            <person name="Balint B."/>
            <person name="Kues U."/>
            <person name="Barry K."/>
            <person name="Hegedus J.C."/>
            <person name="Henrissat B."/>
            <person name="Johnson J."/>
            <person name="Lipzen A."/>
            <person name="Ohm R."/>
            <person name="Nagy I."/>
            <person name="Pangilinan J."/>
            <person name="Yan J."/>
            <person name="Xiong Y."/>
            <person name="Grigoriev I.V."/>
            <person name="Hibbett D.S."/>
            <person name="Nagy L.G."/>
        </authorList>
    </citation>
    <scope>NUCLEOTIDE SEQUENCE [LARGE SCALE GENOMIC DNA]</scope>
    <source>
        <strain evidence="12 13">SZMC22713</strain>
    </source>
</reference>
<dbReference type="Proteomes" id="UP000294933">
    <property type="component" value="Unassembled WGS sequence"/>
</dbReference>
<evidence type="ECO:0000256" key="5">
    <source>
        <dbReference type="ARBA" id="ARBA00022989"/>
    </source>
</evidence>
<dbReference type="InterPro" id="IPR044865">
    <property type="entry name" value="MRH_dom"/>
</dbReference>
<keyword evidence="6 9" id="KW-0472">Membrane</keyword>
<evidence type="ECO:0000313" key="12">
    <source>
        <dbReference type="EMBL" id="TDL26346.1"/>
    </source>
</evidence>
<evidence type="ECO:0000256" key="2">
    <source>
        <dbReference type="ARBA" id="ARBA00022448"/>
    </source>
</evidence>
<evidence type="ECO:0000256" key="8">
    <source>
        <dbReference type="SAM" id="MobiDB-lite"/>
    </source>
</evidence>
<dbReference type="PANTHER" id="PTHR15071:SF0">
    <property type="entry name" value="MANNOSE 6-PHOSPHATE RECEPTOR-LIKE PROTEIN 1"/>
    <property type="match status" value="1"/>
</dbReference>
<dbReference type="GO" id="GO:0005770">
    <property type="term" value="C:late endosome"/>
    <property type="evidence" value="ECO:0007669"/>
    <property type="project" value="TreeGrafter"/>
</dbReference>
<dbReference type="GO" id="GO:0038023">
    <property type="term" value="F:signaling receptor activity"/>
    <property type="evidence" value="ECO:0007669"/>
    <property type="project" value="InterPro"/>
</dbReference>
<name>A0A4Y7QG75_9AGAM</name>
<keyword evidence="5 9" id="KW-1133">Transmembrane helix</keyword>
<comment type="subcellular location">
    <subcellularLocation>
        <location evidence="1">Endomembrane system</location>
    </subcellularLocation>
</comment>